<dbReference type="AlphaFoldDB" id="A0A9C6WKJ0"/>
<evidence type="ECO:0000313" key="2">
    <source>
        <dbReference type="RefSeq" id="XP_052119237.1"/>
    </source>
</evidence>
<dbReference type="RefSeq" id="XP_052119237.1">
    <property type="nucleotide sequence ID" value="XM_052263277.1"/>
</dbReference>
<dbReference type="GeneID" id="127748547"/>
<evidence type="ECO:0000313" key="1">
    <source>
        <dbReference type="Proteomes" id="UP000515211"/>
    </source>
</evidence>
<dbReference type="Proteomes" id="UP000515211">
    <property type="component" value="Chromosome 6"/>
</dbReference>
<proteinExistence type="predicted"/>
<name>A0A9C6WKJ0_ARADU</name>
<accession>A0A9C6WKJ0</accession>
<protein>
    <submittedName>
        <fullName evidence="2">Uncharacterized protein LOC127748547 isoform X1</fullName>
    </submittedName>
</protein>
<dbReference type="KEGG" id="adu:127748547"/>
<organism evidence="1 2">
    <name type="scientific">Arachis duranensis</name>
    <name type="common">Wild peanut</name>
    <dbReference type="NCBI Taxonomy" id="130453"/>
    <lineage>
        <taxon>Eukaryota</taxon>
        <taxon>Viridiplantae</taxon>
        <taxon>Streptophyta</taxon>
        <taxon>Embryophyta</taxon>
        <taxon>Tracheophyta</taxon>
        <taxon>Spermatophyta</taxon>
        <taxon>Magnoliopsida</taxon>
        <taxon>eudicotyledons</taxon>
        <taxon>Gunneridae</taxon>
        <taxon>Pentapetalae</taxon>
        <taxon>rosids</taxon>
        <taxon>fabids</taxon>
        <taxon>Fabales</taxon>
        <taxon>Fabaceae</taxon>
        <taxon>Papilionoideae</taxon>
        <taxon>50 kb inversion clade</taxon>
        <taxon>dalbergioids sensu lato</taxon>
        <taxon>Dalbergieae</taxon>
        <taxon>Pterocarpus clade</taxon>
        <taxon>Arachis</taxon>
    </lineage>
</organism>
<reference evidence="2" key="2">
    <citation type="submission" date="2025-08" db="UniProtKB">
        <authorList>
            <consortium name="RefSeq"/>
        </authorList>
    </citation>
    <scope>IDENTIFICATION</scope>
    <source>
        <tissue evidence="2">Whole plant</tissue>
    </source>
</reference>
<reference evidence="1" key="1">
    <citation type="journal article" date="2016" name="Nat. Genet.">
        <title>The genome sequences of Arachis duranensis and Arachis ipaensis, the diploid ancestors of cultivated peanut.</title>
        <authorList>
            <person name="Bertioli D.J."/>
            <person name="Cannon S.B."/>
            <person name="Froenicke L."/>
            <person name="Huang G."/>
            <person name="Farmer A.D."/>
            <person name="Cannon E.K."/>
            <person name="Liu X."/>
            <person name="Gao D."/>
            <person name="Clevenger J."/>
            <person name="Dash S."/>
            <person name="Ren L."/>
            <person name="Moretzsohn M.C."/>
            <person name="Shirasawa K."/>
            <person name="Huang W."/>
            <person name="Vidigal B."/>
            <person name="Abernathy B."/>
            <person name="Chu Y."/>
            <person name="Niederhuth C.E."/>
            <person name="Umale P."/>
            <person name="Araujo A.C."/>
            <person name="Kozik A."/>
            <person name="Kim K.D."/>
            <person name="Burow M.D."/>
            <person name="Varshney R.K."/>
            <person name="Wang X."/>
            <person name="Zhang X."/>
            <person name="Barkley N."/>
            <person name="Guimaraes P.M."/>
            <person name="Isobe S."/>
            <person name="Guo B."/>
            <person name="Liao B."/>
            <person name="Stalker H.T."/>
            <person name="Schmitz R.J."/>
            <person name="Scheffler B.E."/>
            <person name="Leal-Bertioli S.C."/>
            <person name="Xun X."/>
            <person name="Jackson S.A."/>
            <person name="Michelmore R."/>
            <person name="Ozias-Akins P."/>
        </authorList>
    </citation>
    <scope>NUCLEOTIDE SEQUENCE [LARGE SCALE GENOMIC DNA]</scope>
    <source>
        <strain evidence="1">cv. V14167</strain>
    </source>
</reference>
<sequence length="172" mass="20229">MLVPSPFKKSWKNEEKVVHLNSHYIKFCPFPEDRVYEKFGLFIMPCLPTEAEKLELDLHLAHGRFVISTFVPFGVVEFEVQEVFCYGIIRFWLISYYELWSHSSAAGSLIYHMIPWSRNNQIICGLQCFRDFLLIMLKFQWGCTANVLSFSSRTCKLSTGKYEILDMEIYGR</sequence>
<keyword evidence="1" id="KW-1185">Reference proteome</keyword>
<gene>
    <name evidence="2" type="primary">LOC127748547</name>
</gene>